<protein>
    <submittedName>
        <fullName evidence="2">Energy-coupling factor transporter ATP-binding protein EcfA2</fullName>
    </submittedName>
</protein>
<name>A0A7W6UFU2_9HYPH</name>
<dbReference type="InterPro" id="IPR041685">
    <property type="entry name" value="AAA_GajA/Old/RecF-like"/>
</dbReference>
<dbReference type="CDD" id="cd00267">
    <property type="entry name" value="ABC_ATPase"/>
    <property type="match status" value="1"/>
</dbReference>
<dbReference type="SUPFAM" id="SSF52540">
    <property type="entry name" value="P-loop containing nucleoside triphosphate hydrolases"/>
    <property type="match status" value="1"/>
</dbReference>
<proteinExistence type="predicted"/>
<reference evidence="2 3" key="1">
    <citation type="submission" date="2020-08" db="EMBL/GenBank/DDBJ databases">
        <title>Genomic Encyclopedia of Type Strains, Phase IV (KMG-V): Genome sequencing to study the core and pangenomes of soil and plant-associated prokaryotes.</title>
        <authorList>
            <person name="Whitman W."/>
        </authorList>
    </citation>
    <scope>NUCLEOTIDE SEQUENCE [LARGE SCALE GENOMIC DNA]</scope>
    <source>
        <strain evidence="2 3">SEMIA 414</strain>
    </source>
</reference>
<evidence type="ECO:0000259" key="1">
    <source>
        <dbReference type="SMART" id="SM00382"/>
    </source>
</evidence>
<dbReference type="PANTHER" id="PTHR43581:SF4">
    <property type="entry name" value="ATP_GTP PHOSPHATASE"/>
    <property type="match status" value="1"/>
</dbReference>
<feature type="domain" description="AAA+ ATPase" evidence="1">
    <location>
        <begin position="51"/>
        <end position="419"/>
    </location>
</feature>
<dbReference type="Gene3D" id="3.40.50.300">
    <property type="entry name" value="P-loop containing nucleotide triphosphate hydrolases"/>
    <property type="match status" value="2"/>
</dbReference>
<dbReference type="SMART" id="SM00382">
    <property type="entry name" value="AAA"/>
    <property type="match status" value="1"/>
</dbReference>
<dbReference type="GO" id="GO:0005524">
    <property type="term" value="F:ATP binding"/>
    <property type="evidence" value="ECO:0007669"/>
    <property type="project" value="UniProtKB-KW"/>
</dbReference>
<dbReference type="RefSeq" id="WP_184497660.1">
    <property type="nucleotide sequence ID" value="NZ_JACIHI010000001.1"/>
</dbReference>
<keyword evidence="2" id="KW-0067">ATP-binding</keyword>
<dbReference type="EMBL" id="JACIHI010000001">
    <property type="protein sequence ID" value="MBB4437380.1"/>
    <property type="molecule type" value="Genomic_DNA"/>
</dbReference>
<evidence type="ECO:0000313" key="2">
    <source>
        <dbReference type="EMBL" id="MBB4437380.1"/>
    </source>
</evidence>
<dbReference type="InterPro" id="IPR003593">
    <property type="entry name" value="AAA+_ATPase"/>
</dbReference>
<gene>
    <name evidence="2" type="ORF">GGE15_000611</name>
</gene>
<sequence length="683" mass="75062">MTILGLSGDDYCMLALSHGTVQPQITCGNHMIKLEFVRPHLSITDFPPADLPDFTLITGPNGAGKSHLLQAIQNGLIKCDIAPDPPRHIRHFDWTNMIPQDGGIFDSHNIKQERHRLYQQYSQQRAHNGAIEPARALIRSFGLNHFEADPGKLLTINMDELSSLVGNIDKAMDLRAQLELTLHLFDEAMHGSLEPNFPGQLRVIADYAKVPLVSLTEREIMSPHIPIWGYSDLFQQNLGKLFATYRDIYLANNLAQLRASKGDKISFLSDEEFVERHGRPPWDFFNRAIESAGLDFVAVAPPLDDYAPFQPKLKKRTTEVEVPFNSLSSGEKILLSLAFCVYQSSDGRQTTTPPKVLLLDEIDAPLHPSMSRNLINTITRTLVNDFKIAVIATTHSPSTVALANEESIFTMRPDVPGLHKNSKANALNILTVGVPTIAISYDGRRQVFVESPTDAKIYDALYKLTKSKVPSERSLEFIATGTRKSGGGDMNTGCENVIRVVASLADAGNSSVFGLLDWDGKNNPDDRISVLAHGKRNGIENVLFDPLILALAIARSHPSELNRIGVSGGIGYVELAGSDQAAFQSMVDSVGHQVFGTLPASQIDAGYMGGLSLSIDSRFGSTDDHELENKVITAFPFLRSISKGGQSGKLLEHMVTVVLTDTKFIPADIVDVFTELLERPSHR</sequence>
<dbReference type="Proteomes" id="UP000533724">
    <property type="component" value="Unassembled WGS sequence"/>
</dbReference>
<keyword evidence="2" id="KW-0547">Nucleotide-binding</keyword>
<dbReference type="Pfam" id="PF13175">
    <property type="entry name" value="AAA_15"/>
    <property type="match status" value="1"/>
</dbReference>
<organism evidence="2 3">
    <name type="scientific">Rhizobium esperanzae</name>
    <dbReference type="NCBI Taxonomy" id="1967781"/>
    <lineage>
        <taxon>Bacteria</taxon>
        <taxon>Pseudomonadati</taxon>
        <taxon>Pseudomonadota</taxon>
        <taxon>Alphaproteobacteria</taxon>
        <taxon>Hyphomicrobiales</taxon>
        <taxon>Rhizobiaceae</taxon>
        <taxon>Rhizobium/Agrobacterium group</taxon>
        <taxon>Rhizobium</taxon>
    </lineage>
</organism>
<dbReference type="PANTHER" id="PTHR43581">
    <property type="entry name" value="ATP/GTP PHOSPHATASE"/>
    <property type="match status" value="1"/>
</dbReference>
<comment type="caution">
    <text evidence="2">The sequence shown here is derived from an EMBL/GenBank/DDBJ whole genome shotgun (WGS) entry which is preliminary data.</text>
</comment>
<dbReference type="InterPro" id="IPR051396">
    <property type="entry name" value="Bact_Antivir_Def_Nuclease"/>
</dbReference>
<accession>A0A7W6UFU2</accession>
<dbReference type="InterPro" id="IPR027417">
    <property type="entry name" value="P-loop_NTPase"/>
</dbReference>
<evidence type="ECO:0000313" key="3">
    <source>
        <dbReference type="Proteomes" id="UP000533724"/>
    </source>
</evidence>
<dbReference type="AlphaFoldDB" id="A0A7W6UFU2"/>